<feature type="domain" description="RPW8" evidence="5">
    <location>
        <begin position="5"/>
        <end position="71"/>
    </location>
</feature>
<protein>
    <submittedName>
        <fullName evidence="7">Uncharacterized protein</fullName>
    </submittedName>
</protein>
<dbReference type="InterPro" id="IPR008808">
    <property type="entry name" value="Powdery_mildew-R_dom"/>
</dbReference>
<accession>A0AAN9S0L4</accession>
<comment type="similarity">
    <text evidence="1">Belongs to the disease resistance NB-LRR family.</text>
</comment>
<evidence type="ECO:0000259" key="6">
    <source>
        <dbReference type="Pfam" id="PF23598"/>
    </source>
</evidence>
<dbReference type="Proteomes" id="UP001386955">
    <property type="component" value="Unassembled WGS sequence"/>
</dbReference>
<keyword evidence="3" id="KW-0611">Plant defense</keyword>
<reference evidence="7 8" key="1">
    <citation type="submission" date="2024-01" db="EMBL/GenBank/DDBJ databases">
        <title>The genomes of 5 underutilized Papilionoideae crops provide insights into root nodulation and disease resistanc.</title>
        <authorList>
            <person name="Jiang F."/>
        </authorList>
    </citation>
    <scope>NUCLEOTIDE SEQUENCE [LARGE SCALE GENOMIC DNA]</scope>
    <source>
        <strain evidence="7">DUOXIRENSHENG_FW03</strain>
        <tissue evidence="7">Leaves</tissue>
    </source>
</reference>
<dbReference type="GO" id="GO:0043531">
    <property type="term" value="F:ADP binding"/>
    <property type="evidence" value="ECO:0007669"/>
    <property type="project" value="InterPro"/>
</dbReference>
<dbReference type="Pfam" id="PF23598">
    <property type="entry name" value="LRR_14"/>
    <property type="match status" value="1"/>
</dbReference>
<dbReference type="InterPro" id="IPR032675">
    <property type="entry name" value="LRR_dom_sf"/>
</dbReference>
<dbReference type="PANTHER" id="PTHR36766">
    <property type="entry name" value="PLANT BROAD-SPECTRUM MILDEW RESISTANCE PROTEIN RPW8"/>
    <property type="match status" value="1"/>
</dbReference>
<evidence type="ECO:0000256" key="2">
    <source>
        <dbReference type="ARBA" id="ARBA00022737"/>
    </source>
</evidence>
<dbReference type="EMBL" id="JAYMYS010000007">
    <property type="protein sequence ID" value="KAK7386471.1"/>
    <property type="molecule type" value="Genomic_DNA"/>
</dbReference>
<proteinExistence type="inferred from homology"/>
<dbReference type="InterPro" id="IPR002182">
    <property type="entry name" value="NB-ARC"/>
</dbReference>
<sequence>MGIDDVLKGAAFGAAFEEGPKQVVELVSKALKFRATRRDLEDAVHRAIPVAQEMKRLNQELDHPEEEVTWLLEDALKSLTRSNILLMPTMARDVQKTLLMVRNGIQGKQLKSRFKPPPKPDLVVGIGFDNPLSLFNRLKNQLLQTGTSLLVLTGLAGYGKTTLATLLCWDDHVRGKFGQNILFLTVSKSPNLKTIVQSLYQHYGLVVPDLDLAGDRRTLSHLKNLPEEIMRNPTMLVLDDVWPDSHHLIDAFKVQQLSDYKILVTSRFNLPGFEPVYRMEPLCLQDSVTLLRRLALPNDGPSTLSNYDYEEKRGLTQQRQKRKKLSKGRPIIESHTELSSILKKYLDDGLEDKPIIKECFMDLGLFPEDQKIPVAALIDIWTERLNKPDDDHRTQKLKEADALNIVYDLTDRHLAKLVVRSYVSLLASNFFSSIREAGIDLHDYSNHHFLMQHDLMREMVEASQEPYRQRKRLMFDTNEKNWSQHNQQNTVARTLSISTCNIFTPEWDDIVKAEVVEVLVLNLRTKKYTLPEFTRKMKELKPEKNQVGTCSVTTFGKWHNLRKFSLYNCNIREAFESDSISISEALPNLVELCVDYCKDLVKLPPGLCDITSIKKLSITRCMRFIALPQDIGNLKNLKILRLSSCAVFEEIPASITKLLQLRFLDISGCVSLRNLPGEIGNLRNLERLYMIGCSSCKMPCSITQLESLEYVRCDEETATTWKEEFKPSLPNLKIEETNHHSLFIFYNSM</sequence>
<dbReference type="Gene3D" id="3.40.50.300">
    <property type="entry name" value="P-loop containing nucleotide triphosphate hydrolases"/>
    <property type="match status" value="1"/>
</dbReference>
<dbReference type="PANTHER" id="PTHR36766:SF21">
    <property type="entry name" value="NB-ARC DOMAIN DISEASE RESISTANCE PROTEIN"/>
    <property type="match status" value="1"/>
</dbReference>
<feature type="domain" description="Disease resistance R13L4/SHOC-2-like LRR" evidence="6">
    <location>
        <begin position="609"/>
        <end position="732"/>
    </location>
</feature>
<dbReference type="GO" id="GO:0006952">
    <property type="term" value="P:defense response"/>
    <property type="evidence" value="ECO:0007669"/>
    <property type="project" value="UniProtKB-KW"/>
</dbReference>
<dbReference type="InterPro" id="IPR036388">
    <property type="entry name" value="WH-like_DNA-bd_sf"/>
</dbReference>
<evidence type="ECO:0000259" key="5">
    <source>
        <dbReference type="Pfam" id="PF05659"/>
    </source>
</evidence>
<keyword evidence="2" id="KW-0677">Repeat</keyword>
<feature type="domain" description="NB-ARC" evidence="4">
    <location>
        <begin position="135"/>
        <end position="267"/>
    </location>
</feature>
<dbReference type="Pfam" id="PF05659">
    <property type="entry name" value="RPW8"/>
    <property type="match status" value="1"/>
</dbReference>
<dbReference type="InterPro" id="IPR027417">
    <property type="entry name" value="P-loop_NTPase"/>
</dbReference>
<dbReference type="PRINTS" id="PR00364">
    <property type="entry name" value="DISEASERSIST"/>
</dbReference>
<dbReference type="Gene3D" id="3.80.10.10">
    <property type="entry name" value="Ribonuclease Inhibitor"/>
    <property type="match status" value="1"/>
</dbReference>
<dbReference type="Pfam" id="PF00931">
    <property type="entry name" value="NB-ARC"/>
    <property type="match status" value="1"/>
</dbReference>
<organism evidence="7 8">
    <name type="scientific">Psophocarpus tetragonolobus</name>
    <name type="common">Winged bean</name>
    <name type="synonym">Dolichos tetragonolobus</name>
    <dbReference type="NCBI Taxonomy" id="3891"/>
    <lineage>
        <taxon>Eukaryota</taxon>
        <taxon>Viridiplantae</taxon>
        <taxon>Streptophyta</taxon>
        <taxon>Embryophyta</taxon>
        <taxon>Tracheophyta</taxon>
        <taxon>Spermatophyta</taxon>
        <taxon>Magnoliopsida</taxon>
        <taxon>eudicotyledons</taxon>
        <taxon>Gunneridae</taxon>
        <taxon>Pentapetalae</taxon>
        <taxon>rosids</taxon>
        <taxon>fabids</taxon>
        <taxon>Fabales</taxon>
        <taxon>Fabaceae</taxon>
        <taxon>Papilionoideae</taxon>
        <taxon>50 kb inversion clade</taxon>
        <taxon>NPAAA clade</taxon>
        <taxon>indigoferoid/millettioid clade</taxon>
        <taxon>Phaseoleae</taxon>
        <taxon>Psophocarpus</taxon>
    </lineage>
</organism>
<evidence type="ECO:0000256" key="1">
    <source>
        <dbReference type="ARBA" id="ARBA00008894"/>
    </source>
</evidence>
<evidence type="ECO:0000313" key="8">
    <source>
        <dbReference type="Proteomes" id="UP001386955"/>
    </source>
</evidence>
<evidence type="ECO:0000259" key="4">
    <source>
        <dbReference type="Pfam" id="PF00931"/>
    </source>
</evidence>
<name>A0AAN9S0L4_PSOTE</name>
<comment type="caution">
    <text evidence="7">The sequence shown here is derived from an EMBL/GenBank/DDBJ whole genome shotgun (WGS) entry which is preliminary data.</text>
</comment>
<dbReference type="InterPro" id="IPR055414">
    <property type="entry name" value="LRR_R13L4/SHOC2-like"/>
</dbReference>
<keyword evidence="8" id="KW-1185">Reference proteome</keyword>
<gene>
    <name evidence="7" type="ORF">VNO78_26718</name>
</gene>
<dbReference type="SUPFAM" id="SSF52058">
    <property type="entry name" value="L domain-like"/>
    <property type="match status" value="1"/>
</dbReference>
<dbReference type="SUPFAM" id="SSF52540">
    <property type="entry name" value="P-loop containing nucleoside triphosphate hydrolases"/>
    <property type="match status" value="1"/>
</dbReference>
<dbReference type="Gene3D" id="1.10.10.10">
    <property type="entry name" value="Winged helix-like DNA-binding domain superfamily/Winged helix DNA-binding domain"/>
    <property type="match status" value="1"/>
</dbReference>
<evidence type="ECO:0000256" key="3">
    <source>
        <dbReference type="ARBA" id="ARBA00022821"/>
    </source>
</evidence>
<evidence type="ECO:0000313" key="7">
    <source>
        <dbReference type="EMBL" id="KAK7386471.1"/>
    </source>
</evidence>
<dbReference type="AlphaFoldDB" id="A0AAN9S0L4"/>